<sequence>MASLNPLNGNLDLRKAKHLLRRATFNFSKNQLESFTGTTALNAVNTLFTPTTNALPEPYDPLPTDAPDGFWTSAPELPNTFDDQRRKRAVITGWWWHNAMSETSLKHKLSFFLHTCFTVAKDDGAGAATYYYDYLRLLEFYAFGSIKSLAKKIPLDNAMLEYLDNTRNNKNNPNENFAREFLELFTILEGEQLGAGNYTNYTETDIQQAAKVLSGYKIQEDRSIIDAETGLPTGYINEDLHDTDNKTFSAAFGNATITGRNSPPEIIDELSDFVDMVFSQEETAKAYCRKLYRYFVKSNWDDEVETDIITPLAQQLISNDYNLEPVVKTLLCSQHFYDADDTDAADEIIGSIIKNPLQHLSEMCAMFNVSYPNPTTDALNFYNDFFFRFIHNTYFLFAGMGFFNPEEVAGYPAYYQEPLYDRNWFSSNTLIGRYRLIESFIAGENTISNGDIHAIIDTVKFVEDNIANASDPVLLVTEIADLLYPEAIDEDRTNYFKSFLVEDGFPDYYWTGTWNNYLSSNDNVTVKIRLDALITAMVNAAEFQLM</sequence>
<organism evidence="1 2">
    <name type="scientific">Neotamlana sedimentorum</name>
    <dbReference type="NCBI Taxonomy" id="1435349"/>
    <lineage>
        <taxon>Bacteria</taxon>
        <taxon>Pseudomonadati</taxon>
        <taxon>Bacteroidota</taxon>
        <taxon>Flavobacteriia</taxon>
        <taxon>Flavobacteriales</taxon>
        <taxon>Flavobacteriaceae</taxon>
        <taxon>Neotamlana</taxon>
    </lineage>
</organism>
<dbReference type="RefSeq" id="WP_044632756.1">
    <property type="nucleotide sequence ID" value="NZ_JTDW01000006.1"/>
</dbReference>
<dbReference type="Proteomes" id="UP000032578">
    <property type="component" value="Unassembled WGS sequence"/>
</dbReference>
<reference evidence="1 2" key="1">
    <citation type="submission" date="2014-11" db="EMBL/GenBank/DDBJ databases">
        <title>Tamlana sedimentorum sp. nov., isolated from shallow sand sediments of the Sea of Japan.</title>
        <authorList>
            <person name="Romanenko L.A."/>
        </authorList>
    </citation>
    <scope>NUCLEOTIDE SEQUENCE [LARGE SCALE GENOMIC DNA]</scope>
    <source>
        <strain evidence="1 2">JCM 19808</strain>
    </source>
</reference>
<dbReference type="STRING" id="1435349.PW52_09735"/>
<dbReference type="InterPro" id="IPR014917">
    <property type="entry name" value="DUF1800"/>
</dbReference>
<evidence type="ECO:0000313" key="2">
    <source>
        <dbReference type="Proteomes" id="UP000032578"/>
    </source>
</evidence>
<protein>
    <submittedName>
        <fullName evidence="1">Uncharacterized protein</fullName>
    </submittedName>
</protein>
<gene>
    <name evidence="1" type="ORF">PW52_09735</name>
</gene>
<dbReference type="Pfam" id="PF08811">
    <property type="entry name" value="DUF1800"/>
    <property type="match status" value="1"/>
</dbReference>
<dbReference type="AlphaFoldDB" id="A0A0D7W884"/>
<name>A0A0D7W884_9FLAO</name>
<dbReference type="OrthoDB" id="9772295at2"/>
<accession>A0A0D7W884</accession>
<comment type="caution">
    <text evidence="1">The sequence shown here is derived from an EMBL/GenBank/DDBJ whole genome shotgun (WGS) entry which is preliminary data.</text>
</comment>
<evidence type="ECO:0000313" key="1">
    <source>
        <dbReference type="EMBL" id="KJD35375.1"/>
    </source>
</evidence>
<proteinExistence type="predicted"/>
<keyword evidence="2" id="KW-1185">Reference proteome</keyword>
<dbReference type="EMBL" id="JTDW01000006">
    <property type="protein sequence ID" value="KJD35375.1"/>
    <property type="molecule type" value="Genomic_DNA"/>
</dbReference>
<dbReference type="PATRIC" id="fig|1435349.4.peg.2940"/>